<proteinExistence type="predicted"/>
<gene>
    <name evidence="1" type="ORF">NPIL_87211</name>
</gene>
<name>A0A8X6U424_NEPPI</name>
<comment type="caution">
    <text evidence="1">The sequence shown here is derived from an EMBL/GenBank/DDBJ whole genome shotgun (WGS) entry which is preliminary data.</text>
</comment>
<dbReference type="EMBL" id="BMAW01118162">
    <property type="protein sequence ID" value="GFT78334.1"/>
    <property type="molecule type" value="Genomic_DNA"/>
</dbReference>
<reference evidence="1" key="1">
    <citation type="submission" date="2020-08" db="EMBL/GenBank/DDBJ databases">
        <title>Multicomponent nature underlies the extraordinary mechanical properties of spider dragline silk.</title>
        <authorList>
            <person name="Kono N."/>
            <person name="Nakamura H."/>
            <person name="Mori M."/>
            <person name="Yoshida Y."/>
            <person name="Ohtoshi R."/>
            <person name="Malay A.D."/>
            <person name="Moran D.A.P."/>
            <person name="Tomita M."/>
            <person name="Numata K."/>
            <person name="Arakawa K."/>
        </authorList>
    </citation>
    <scope>NUCLEOTIDE SEQUENCE</scope>
</reference>
<sequence length="144" mass="17108">MQRYLSVHFTFQNSSHHFRQQQLSLLRDSQLKCIYSMNETLQPEDDESQTIPFLVCEIKNQYAIRLHKSAVDQFSDKNYPGYHSVESIQGLPSSCHEINLRSVTTPFSYRDRNDSEEFWKVLTQEVYPDYCIKDARQARLFYVL</sequence>
<dbReference type="AlphaFoldDB" id="A0A8X6U424"/>
<keyword evidence="2" id="KW-1185">Reference proteome</keyword>
<dbReference type="Proteomes" id="UP000887013">
    <property type="component" value="Unassembled WGS sequence"/>
</dbReference>
<evidence type="ECO:0000313" key="2">
    <source>
        <dbReference type="Proteomes" id="UP000887013"/>
    </source>
</evidence>
<accession>A0A8X6U424</accession>
<organism evidence="1 2">
    <name type="scientific">Nephila pilipes</name>
    <name type="common">Giant wood spider</name>
    <name type="synonym">Nephila maculata</name>
    <dbReference type="NCBI Taxonomy" id="299642"/>
    <lineage>
        <taxon>Eukaryota</taxon>
        <taxon>Metazoa</taxon>
        <taxon>Ecdysozoa</taxon>
        <taxon>Arthropoda</taxon>
        <taxon>Chelicerata</taxon>
        <taxon>Arachnida</taxon>
        <taxon>Araneae</taxon>
        <taxon>Araneomorphae</taxon>
        <taxon>Entelegynae</taxon>
        <taxon>Araneoidea</taxon>
        <taxon>Nephilidae</taxon>
        <taxon>Nephila</taxon>
    </lineage>
</organism>
<protein>
    <submittedName>
        <fullName evidence="1">Uncharacterized protein</fullName>
    </submittedName>
</protein>
<evidence type="ECO:0000313" key="1">
    <source>
        <dbReference type="EMBL" id="GFT78334.1"/>
    </source>
</evidence>